<feature type="region of interest" description="Disordered" evidence="3">
    <location>
        <begin position="138"/>
        <end position="159"/>
    </location>
</feature>
<feature type="compositionally biased region" description="Polar residues" evidence="3">
    <location>
        <begin position="240"/>
        <end position="260"/>
    </location>
</feature>
<feature type="compositionally biased region" description="Acidic residues" evidence="3">
    <location>
        <begin position="295"/>
        <end position="313"/>
    </location>
</feature>
<dbReference type="GO" id="GO:0003924">
    <property type="term" value="F:GTPase activity"/>
    <property type="evidence" value="ECO:0007669"/>
    <property type="project" value="InterPro"/>
</dbReference>
<feature type="compositionally biased region" description="Polar residues" evidence="3">
    <location>
        <begin position="113"/>
        <end position="123"/>
    </location>
</feature>
<dbReference type="PRINTS" id="PR00449">
    <property type="entry name" value="RASTRNSFRMNG"/>
</dbReference>
<dbReference type="InParanoid" id="D2VJF7"/>
<dbReference type="NCBIfam" id="TIGR00231">
    <property type="entry name" value="small_GTP"/>
    <property type="match status" value="1"/>
</dbReference>
<evidence type="ECO:0000256" key="2">
    <source>
        <dbReference type="ARBA" id="ARBA00023134"/>
    </source>
</evidence>
<dbReference type="OrthoDB" id="10395879at2759"/>
<dbReference type="InterPro" id="IPR001806">
    <property type="entry name" value="Small_GTPase"/>
</dbReference>
<evidence type="ECO:0000256" key="1">
    <source>
        <dbReference type="ARBA" id="ARBA00022741"/>
    </source>
</evidence>
<dbReference type="InterPro" id="IPR027417">
    <property type="entry name" value="P-loop_NTPase"/>
</dbReference>
<feature type="region of interest" description="Disordered" evidence="3">
    <location>
        <begin position="272"/>
        <end position="345"/>
    </location>
</feature>
<feature type="compositionally biased region" description="Basic and acidic residues" evidence="3">
    <location>
        <begin position="272"/>
        <end position="283"/>
    </location>
</feature>
<dbReference type="EMBL" id="GG738876">
    <property type="protein sequence ID" value="EFC43032.1"/>
    <property type="molecule type" value="Genomic_DNA"/>
</dbReference>
<dbReference type="InterPro" id="IPR005225">
    <property type="entry name" value="Small_GTP-bd"/>
</dbReference>
<dbReference type="GeneID" id="8852083"/>
<dbReference type="Gene3D" id="3.40.50.300">
    <property type="entry name" value="P-loop containing nucleotide triphosphate hydrolases"/>
    <property type="match status" value="1"/>
</dbReference>
<organism evidence="5">
    <name type="scientific">Naegleria gruberi</name>
    <name type="common">Amoeba</name>
    <dbReference type="NCBI Taxonomy" id="5762"/>
    <lineage>
        <taxon>Eukaryota</taxon>
        <taxon>Discoba</taxon>
        <taxon>Heterolobosea</taxon>
        <taxon>Tetramitia</taxon>
        <taxon>Eutetramitia</taxon>
        <taxon>Vahlkampfiidae</taxon>
        <taxon>Naegleria</taxon>
    </lineage>
</organism>
<dbReference type="Pfam" id="PF08477">
    <property type="entry name" value="Roc"/>
    <property type="match status" value="1"/>
</dbReference>
<feature type="region of interest" description="Disordered" evidence="3">
    <location>
        <begin position="195"/>
        <end position="215"/>
    </location>
</feature>
<dbReference type="SUPFAM" id="SSF52540">
    <property type="entry name" value="P-loop containing nucleoside triphosphate hydrolases"/>
    <property type="match status" value="1"/>
</dbReference>
<feature type="region of interest" description="Disordered" evidence="3">
    <location>
        <begin position="59"/>
        <end position="124"/>
    </location>
</feature>
<dbReference type="SMART" id="SM00174">
    <property type="entry name" value="RHO"/>
    <property type="match status" value="1"/>
</dbReference>
<dbReference type="OMA" id="QLWNTQV"/>
<dbReference type="KEGG" id="ngr:NAEGRDRAFT_58391"/>
<dbReference type="PROSITE" id="PS51421">
    <property type="entry name" value="RAS"/>
    <property type="match status" value="1"/>
</dbReference>
<evidence type="ECO:0000256" key="3">
    <source>
        <dbReference type="SAM" id="MobiDB-lite"/>
    </source>
</evidence>
<keyword evidence="5" id="KW-1185">Reference proteome</keyword>
<feature type="compositionally biased region" description="Basic and acidic residues" evidence="3">
    <location>
        <begin position="71"/>
        <end position="80"/>
    </location>
</feature>
<feature type="region of interest" description="Disordered" evidence="3">
    <location>
        <begin position="1"/>
        <end position="29"/>
    </location>
</feature>
<dbReference type="eggNOG" id="KOG0078">
    <property type="taxonomic scope" value="Eukaryota"/>
</dbReference>
<feature type="region of interest" description="Disordered" evidence="3">
    <location>
        <begin position="229"/>
        <end position="260"/>
    </location>
</feature>
<dbReference type="CDD" id="cd00154">
    <property type="entry name" value="Rab"/>
    <property type="match status" value="1"/>
</dbReference>
<dbReference type="Proteomes" id="UP000006671">
    <property type="component" value="Unassembled WGS sequence"/>
</dbReference>
<keyword evidence="2" id="KW-0342">GTP-binding</keyword>
<keyword evidence="1" id="KW-0547">Nucleotide-binding</keyword>
<evidence type="ECO:0000313" key="4">
    <source>
        <dbReference type="EMBL" id="EFC43032.1"/>
    </source>
</evidence>
<dbReference type="SMART" id="SM00173">
    <property type="entry name" value="RAS"/>
    <property type="match status" value="1"/>
</dbReference>
<proteinExistence type="predicted"/>
<dbReference type="GO" id="GO:0005525">
    <property type="term" value="F:GTP binding"/>
    <property type="evidence" value="ECO:0007669"/>
    <property type="project" value="UniProtKB-KW"/>
</dbReference>
<gene>
    <name evidence="4" type="ORF">NAEGRDRAFT_58391</name>
</gene>
<sequence>MGLCCSSADTVDDHHTNHPLEDDEERHSISNSNLQNTTLESINISLHGKTNSNTVASVTSSLRNQHSVHSSSEEDHDPTSPKKNQKRKKKNRSKKSLTRKFSKSRQDELAASFENSPSNSPRTNYYYYEDIVNTAEMEHDSDDQHPSNHHVSLNHPTNGDLESLKISSLANSSYSSAVKYSSIMKGINPALGSLVSSNSTSSHGHHHHHVPSSPSLLTLSLQQQQIKQHMESMKRKQGASRRTLSEYQQPSHLEVTSSTSMLSFNEKKPVIDSKKQQISDFKKPSSSNLIVKLEESDESEEEDMDISDEDESLDSVQQFAKIQQETGTIRKHPQKEKSSTLPPNSLDLSSGTNSWFAIPNNLPKVNKVKTSKSNSKNQVDSDTTLLFKVVFIGDGEVGKSSCLSRFEGNTFSSSTRRTVGLEFTTRFIDHTAKTQANSLTAASPHMTSTSPQGSILFTNKHKIQLQFWDMGFSSYQEESLFREYLKDIQCIICVYSINSVSSFERLKQLWNTQVLPQLIKNHYLPHVKIVLLGNKTDLDCERSVDFIQGLEFARAMNRSILNAISSSPSPTTIPQKVANVFDDKSNNELKSFKNDLGALSNTNVAASFEDNSLTGNSISSVDDCDRIDAVKFFECSAKTGQNLETSIQTLAHDLDNYFSNYLL</sequence>
<evidence type="ECO:0000313" key="5">
    <source>
        <dbReference type="Proteomes" id="UP000006671"/>
    </source>
</evidence>
<dbReference type="SMART" id="SM00175">
    <property type="entry name" value="RAB"/>
    <property type="match status" value="1"/>
</dbReference>
<dbReference type="PROSITE" id="PS51419">
    <property type="entry name" value="RAB"/>
    <property type="match status" value="1"/>
</dbReference>
<dbReference type="STRING" id="5762.D2VJF7"/>
<accession>D2VJF7</accession>
<dbReference type="InterPro" id="IPR050227">
    <property type="entry name" value="Rab"/>
</dbReference>
<dbReference type="RefSeq" id="XP_002675776.1">
    <property type="nucleotide sequence ID" value="XM_002675730.1"/>
</dbReference>
<reference evidence="4 5" key="1">
    <citation type="journal article" date="2010" name="Cell">
        <title>The genome of Naegleria gruberi illuminates early eukaryotic versatility.</title>
        <authorList>
            <person name="Fritz-Laylin L.K."/>
            <person name="Prochnik S.E."/>
            <person name="Ginger M.L."/>
            <person name="Dacks J.B."/>
            <person name="Carpenter M.L."/>
            <person name="Field M.C."/>
            <person name="Kuo A."/>
            <person name="Paredez A."/>
            <person name="Chapman J."/>
            <person name="Pham J."/>
            <person name="Shu S."/>
            <person name="Neupane R."/>
            <person name="Cipriano M."/>
            <person name="Mancuso J."/>
            <person name="Tu H."/>
            <person name="Salamov A."/>
            <person name="Lindquist E."/>
            <person name="Shapiro H."/>
            <person name="Lucas S."/>
            <person name="Grigoriev I.V."/>
            <person name="Cande W.Z."/>
            <person name="Fulton C."/>
            <person name="Rokhsar D.S."/>
            <person name="Dawson S.C."/>
        </authorList>
    </citation>
    <scope>NUCLEOTIDE SEQUENCE [LARGE SCALE GENOMIC DNA]</scope>
    <source>
        <strain evidence="4 5">NEG-M</strain>
    </source>
</reference>
<feature type="compositionally biased region" description="Basic and acidic residues" evidence="3">
    <location>
        <begin position="11"/>
        <end position="28"/>
    </location>
</feature>
<name>D2VJF7_NAEGR</name>
<protein>
    <submittedName>
        <fullName evidence="4">Small GTPase</fullName>
    </submittedName>
</protein>
<dbReference type="VEuPathDB" id="AmoebaDB:NAEGRDRAFT_58391"/>
<dbReference type="PANTHER" id="PTHR47977">
    <property type="entry name" value="RAS-RELATED PROTEIN RAB"/>
    <property type="match status" value="1"/>
</dbReference>
<dbReference type="Pfam" id="PF00071">
    <property type="entry name" value="Ras"/>
    <property type="match status" value="1"/>
</dbReference>
<feature type="compositionally biased region" description="Basic residues" evidence="3">
    <location>
        <begin position="83"/>
        <end position="103"/>
    </location>
</feature>
<dbReference type="AlphaFoldDB" id="D2VJF7"/>
<feature type="compositionally biased region" description="Polar residues" evidence="3">
    <location>
        <begin position="316"/>
        <end position="327"/>
    </location>
</feature>